<dbReference type="AlphaFoldDB" id="A0A812S875"/>
<gene>
    <name evidence="1" type="ORF">SNAT2548_LOCUS26379</name>
</gene>
<accession>A0A812S875</accession>
<comment type="caution">
    <text evidence="1">The sequence shown here is derived from an EMBL/GenBank/DDBJ whole genome shotgun (WGS) entry which is preliminary data.</text>
</comment>
<keyword evidence="2" id="KW-1185">Reference proteome</keyword>
<dbReference type="EMBL" id="CAJNDS010002429">
    <property type="protein sequence ID" value="CAE7470333.1"/>
    <property type="molecule type" value="Genomic_DNA"/>
</dbReference>
<sequence>MKWSVNLFLAESVFNEDDPALLIRQIPAQLVKADEDGLRHVSMHVAVKKSYVRDFDNDSSINHHDCFPEPLSLTCKSARKNEFEPSFKAILKQEVLLHVDGSDVDLMLLGANLDTDDESRLGQLQALERMLNVSKRGSQKFGALIWGDFNNRLVAFEDLKGYVSEKKGKYELTESGARFLVDCFSDPAKRLELLKKDSLTYSGRDIAGRQFATPPSLFKLRQLFCMTADLASTQSIPNVPMPSYKHTPLEVVLSDAFRHRMRVEEVVCLDSLQHVDMDSLKGSVRGTYFGWAEGDAFQHSIADDDGRSKLYLQLGWPDGVGFSKSSSFSAEIVQWQCDWNVRAQHHLPMRSMVMLDVGRDKPLKVWLGFVKVNKKLPTIDGLHQLLYSDKACSAAECDVIALYLTDVFIPAQDVSKFRSLLRRSMKADTVDEYVLNEDDPSLLIRQIPAQLVKGADDGLRYVSMHVAVSRHFVKDVRDDSSINHHDCFPEPLSLTCKSARKNEFEPSFKAILKQEVLLHVDGSDVDLMLLGANLDTDDESRLGQLQALERMLNVSKRGSQKFGALIWGDFNNRLVAFEDLKGYVSEKKGKYELTESGARFLVDCFSDPAKRLELLKKDSLTYSGRDFRGEAYSLPPCNLKIKDMFWLTIDAALDSKIEVPWPFYRVEPFEVMLGAQLGCRLSLLDIVSFSRLDDVRWPQRDSRPAPDGDSAAAMSAKLASEYFDWQEDGKWIQRKIRSEEDRHLFQFGWLDSVGWYKQSTVHMDLASWRTVPGIQAFDHLPMTATLTVTV</sequence>
<proteinExistence type="predicted"/>
<name>A0A812S875_9DINO</name>
<evidence type="ECO:0000313" key="2">
    <source>
        <dbReference type="Proteomes" id="UP000604046"/>
    </source>
</evidence>
<evidence type="ECO:0000313" key="1">
    <source>
        <dbReference type="EMBL" id="CAE7470333.1"/>
    </source>
</evidence>
<protein>
    <submittedName>
        <fullName evidence="1">Uncharacterized protein</fullName>
    </submittedName>
</protein>
<reference evidence="1" key="1">
    <citation type="submission" date="2021-02" db="EMBL/GenBank/DDBJ databases">
        <authorList>
            <person name="Dougan E. K."/>
            <person name="Rhodes N."/>
            <person name="Thang M."/>
            <person name="Chan C."/>
        </authorList>
    </citation>
    <scope>NUCLEOTIDE SEQUENCE</scope>
</reference>
<organism evidence="1 2">
    <name type="scientific">Symbiodinium natans</name>
    <dbReference type="NCBI Taxonomy" id="878477"/>
    <lineage>
        <taxon>Eukaryota</taxon>
        <taxon>Sar</taxon>
        <taxon>Alveolata</taxon>
        <taxon>Dinophyceae</taxon>
        <taxon>Suessiales</taxon>
        <taxon>Symbiodiniaceae</taxon>
        <taxon>Symbiodinium</taxon>
    </lineage>
</organism>
<dbReference type="Proteomes" id="UP000604046">
    <property type="component" value="Unassembled WGS sequence"/>
</dbReference>
<dbReference type="OrthoDB" id="409812at2759"/>